<dbReference type="Proteomes" id="UP001054945">
    <property type="component" value="Unassembled WGS sequence"/>
</dbReference>
<dbReference type="EMBL" id="BPLR01008485">
    <property type="protein sequence ID" value="GIY25056.1"/>
    <property type="molecule type" value="Genomic_DNA"/>
</dbReference>
<protein>
    <recommendedName>
        <fullName evidence="3">Aminotransferase-like plant mobile domain-containing protein</fullName>
    </recommendedName>
</protein>
<proteinExistence type="predicted"/>
<sequence>MWGSEPMEIFSGGILERTCPKQPTEKPFSVYGSNVLSSVRGLRNTDLRDIFRCPLHAMCLSLKVPFEKLNQQSVVGFPFYAVSLWESYRLSKEKLPDYEVSDTDSHAFLGRNEHFRFTPKLPLDGDGTASLR</sequence>
<accession>A0AAV4RW48</accession>
<evidence type="ECO:0008006" key="3">
    <source>
        <dbReference type="Google" id="ProtNLM"/>
    </source>
</evidence>
<name>A0AAV4RW48_CAEEX</name>
<evidence type="ECO:0000313" key="1">
    <source>
        <dbReference type="EMBL" id="GIY25056.1"/>
    </source>
</evidence>
<organism evidence="1 2">
    <name type="scientific">Caerostris extrusa</name>
    <name type="common">Bark spider</name>
    <name type="synonym">Caerostris bankana</name>
    <dbReference type="NCBI Taxonomy" id="172846"/>
    <lineage>
        <taxon>Eukaryota</taxon>
        <taxon>Metazoa</taxon>
        <taxon>Ecdysozoa</taxon>
        <taxon>Arthropoda</taxon>
        <taxon>Chelicerata</taxon>
        <taxon>Arachnida</taxon>
        <taxon>Araneae</taxon>
        <taxon>Araneomorphae</taxon>
        <taxon>Entelegynae</taxon>
        <taxon>Araneoidea</taxon>
        <taxon>Araneidae</taxon>
        <taxon>Caerostris</taxon>
    </lineage>
</organism>
<evidence type="ECO:0000313" key="2">
    <source>
        <dbReference type="Proteomes" id="UP001054945"/>
    </source>
</evidence>
<comment type="caution">
    <text evidence="1">The sequence shown here is derived from an EMBL/GenBank/DDBJ whole genome shotgun (WGS) entry which is preliminary data.</text>
</comment>
<keyword evidence="2" id="KW-1185">Reference proteome</keyword>
<gene>
    <name evidence="1" type="ORF">CEXT_243631</name>
</gene>
<reference evidence="1 2" key="1">
    <citation type="submission" date="2021-06" db="EMBL/GenBank/DDBJ databases">
        <title>Caerostris extrusa draft genome.</title>
        <authorList>
            <person name="Kono N."/>
            <person name="Arakawa K."/>
        </authorList>
    </citation>
    <scope>NUCLEOTIDE SEQUENCE [LARGE SCALE GENOMIC DNA]</scope>
</reference>
<dbReference type="AlphaFoldDB" id="A0AAV4RW48"/>